<dbReference type="InterPro" id="IPR021719">
    <property type="entry name" value="Prot_inh_I78"/>
</dbReference>
<proteinExistence type="predicted"/>
<gene>
    <name evidence="2" type="ORF">JI739_04225</name>
</gene>
<dbReference type="AlphaFoldDB" id="A0A936ZR78"/>
<sequence length="106" mass="10982">MLPPAFVAGAACVLLQACAQPAAVPAAEPASKNMAEPSTNACDRSAAGFAIGQEALPSLLETARRQSGAETARFLTHDQVVTREYRVGRLNLLLDASGRVVEVSCG</sequence>
<evidence type="ECO:0000313" key="2">
    <source>
        <dbReference type="EMBL" id="MBL0419550.1"/>
    </source>
</evidence>
<reference evidence="2" key="1">
    <citation type="submission" date="2021-01" db="EMBL/GenBank/DDBJ databases">
        <title>Ramlibacter sp. strain AW1 16S ribosomal RNA gene Genome sequencing and assembly.</title>
        <authorList>
            <person name="Kang M."/>
        </authorList>
    </citation>
    <scope>NUCLEOTIDE SEQUENCE</scope>
    <source>
        <strain evidence="2">AW1</strain>
    </source>
</reference>
<dbReference type="Pfam" id="PF11720">
    <property type="entry name" value="Inhibitor_I78"/>
    <property type="match status" value="1"/>
</dbReference>
<protein>
    <submittedName>
        <fullName evidence="2">Peptidase inhibitor I78</fullName>
    </submittedName>
</protein>
<dbReference type="EMBL" id="JAEQNA010000001">
    <property type="protein sequence ID" value="MBL0419550.1"/>
    <property type="molecule type" value="Genomic_DNA"/>
</dbReference>
<keyword evidence="3" id="KW-1185">Reference proteome</keyword>
<dbReference type="Gene3D" id="3.30.10.10">
    <property type="entry name" value="Trypsin Inhibitor V, subunit A"/>
    <property type="match status" value="1"/>
</dbReference>
<accession>A0A936ZR78</accession>
<organism evidence="2 3">
    <name type="scientific">Ramlibacter aurantiacus</name>
    <dbReference type="NCBI Taxonomy" id="2801330"/>
    <lineage>
        <taxon>Bacteria</taxon>
        <taxon>Pseudomonadati</taxon>
        <taxon>Pseudomonadota</taxon>
        <taxon>Betaproteobacteria</taxon>
        <taxon>Burkholderiales</taxon>
        <taxon>Comamonadaceae</taxon>
        <taxon>Ramlibacter</taxon>
    </lineage>
</organism>
<evidence type="ECO:0000313" key="3">
    <source>
        <dbReference type="Proteomes" id="UP000613011"/>
    </source>
</evidence>
<feature type="chain" id="PRO_5037482588" evidence="1">
    <location>
        <begin position="20"/>
        <end position="106"/>
    </location>
</feature>
<comment type="caution">
    <text evidence="2">The sequence shown here is derived from an EMBL/GenBank/DDBJ whole genome shotgun (WGS) entry which is preliminary data.</text>
</comment>
<name>A0A936ZR78_9BURK</name>
<keyword evidence="1" id="KW-0732">Signal</keyword>
<feature type="signal peptide" evidence="1">
    <location>
        <begin position="1"/>
        <end position="19"/>
    </location>
</feature>
<evidence type="ECO:0000256" key="1">
    <source>
        <dbReference type="SAM" id="SignalP"/>
    </source>
</evidence>
<dbReference type="Proteomes" id="UP000613011">
    <property type="component" value="Unassembled WGS sequence"/>
</dbReference>